<evidence type="ECO:0000313" key="1">
    <source>
        <dbReference type="EMBL" id="KAH3869958.1"/>
    </source>
</evidence>
<comment type="caution">
    <text evidence="1">The sequence shown here is derived from an EMBL/GenBank/DDBJ whole genome shotgun (WGS) entry which is preliminary data.</text>
</comment>
<proteinExistence type="predicted"/>
<protein>
    <submittedName>
        <fullName evidence="1">Uncharacterized protein</fullName>
    </submittedName>
</protein>
<dbReference type="AlphaFoldDB" id="A0A9D4M5D2"/>
<organism evidence="1 2">
    <name type="scientific">Dreissena polymorpha</name>
    <name type="common">Zebra mussel</name>
    <name type="synonym">Mytilus polymorpha</name>
    <dbReference type="NCBI Taxonomy" id="45954"/>
    <lineage>
        <taxon>Eukaryota</taxon>
        <taxon>Metazoa</taxon>
        <taxon>Spiralia</taxon>
        <taxon>Lophotrochozoa</taxon>
        <taxon>Mollusca</taxon>
        <taxon>Bivalvia</taxon>
        <taxon>Autobranchia</taxon>
        <taxon>Heteroconchia</taxon>
        <taxon>Euheterodonta</taxon>
        <taxon>Imparidentia</taxon>
        <taxon>Neoheterodontei</taxon>
        <taxon>Myida</taxon>
        <taxon>Dreissenoidea</taxon>
        <taxon>Dreissenidae</taxon>
        <taxon>Dreissena</taxon>
    </lineage>
</organism>
<keyword evidence="2" id="KW-1185">Reference proteome</keyword>
<gene>
    <name evidence="1" type="ORF">DPMN_033136</name>
</gene>
<accession>A0A9D4M5D2</accession>
<evidence type="ECO:0000313" key="2">
    <source>
        <dbReference type="Proteomes" id="UP000828390"/>
    </source>
</evidence>
<name>A0A9D4M5D2_DREPO</name>
<reference evidence="1" key="1">
    <citation type="journal article" date="2019" name="bioRxiv">
        <title>The Genome of the Zebra Mussel, Dreissena polymorpha: A Resource for Invasive Species Research.</title>
        <authorList>
            <person name="McCartney M.A."/>
            <person name="Auch B."/>
            <person name="Kono T."/>
            <person name="Mallez S."/>
            <person name="Zhang Y."/>
            <person name="Obille A."/>
            <person name="Becker A."/>
            <person name="Abrahante J.E."/>
            <person name="Garbe J."/>
            <person name="Badalamenti J.P."/>
            <person name="Herman A."/>
            <person name="Mangelson H."/>
            <person name="Liachko I."/>
            <person name="Sullivan S."/>
            <person name="Sone E.D."/>
            <person name="Koren S."/>
            <person name="Silverstein K.A.T."/>
            <person name="Beckman K.B."/>
            <person name="Gohl D.M."/>
        </authorList>
    </citation>
    <scope>NUCLEOTIDE SEQUENCE</scope>
    <source>
        <strain evidence="1">Duluth1</strain>
        <tissue evidence="1">Whole animal</tissue>
    </source>
</reference>
<sequence>MQTWRLNHLKKSLERIMASEERHHQHPRQLKRQGWIRRLPIQRAETCSVGQMALTQTGKHPAPTQTVQNSDIACSIWA</sequence>
<dbReference type="EMBL" id="JAIWYP010000002">
    <property type="protein sequence ID" value="KAH3869958.1"/>
    <property type="molecule type" value="Genomic_DNA"/>
</dbReference>
<dbReference type="Proteomes" id="UP000828390">
    <property type="component" value="Unassembled WGS sequence"/>
</dbReference>
<reference evidence="1" key="2">
    <citation type="submission" date="2020-11" db="EMBL/GenBank/DDBJ databases">
        <authorList>
            <person name="McCartney M.A."/>
            <person name="Auch B."/>
            <person name="Kono T."/>
            <person name="Mallez S."/>
            <person name="Becker A."/>
            <person name="Gohl D.M."/>
            <person name="Silverstein K.A.T."/>
            <person name="Koren S."/>
            <person name="Bechman K.B."/>
            <person name="Herman A."/>
            <person name="Abrahante J.E."/>
            <person name="Garbe J."/>
        </authorList>
    </citation>
    <scope>NUCLEOTIDE SEQUENCE</scope>
    <source>
        <strain evidence="1">Duluth1</strain>
        <tissue evidence="1">Whole animal</tissue>
    </source>
</reference>